<evidence type="ECO:0000259" key="1">
    <source>
        <dbReference type="Pfam" id="PF01609"/>
    </source>
</evidence>
<evidence type="ECO:0000313" key="4">
    <source>
        <dbReference type="Proteomes" id="UP001244640"/>
    </source>
</evidence>
<proteinExistence type="predicted"/>
<dbReference type="InterPro" id="IPR002559">
    <property type="entry name" value="Transposase_11"/>
</dbReference>
<comment type="caution">
    <text evidence="3">The sequence shown here is derived from an EMBL/GenBank/DDBJ whole genome shotgun (WGS) entry which is preliminary data.</text>
</comment>
<name>A0ABU0UBD2_9SPHI</name>
<accession>A0ABU0UBD2</accession>
<evidence type="ECO:0000313" key="3">
    <source>
        <dbReference type="EMBL" id="MDQ1152158.1"/>
    </source>
</evidence>
<keyword evidence="4" id="KW-1185">Reference proteome</keyword>
<dbReference type="EMBL" id="JAUTBA010000001">
    <property type="protein sequence ID" value="MDQ1152158.1"/>
    <property type="molecule type" value="Genomic_DNA"/>
</dbReference>
<dbReference type="PANTHER" id="PTHR35604">
    <property type="entry name" value="TRANSPOSASE INSH FOR INSERTION SEQUENCE ELEMENT IS5A-RELATED"/>
    <property type="match status" value="1"/>
</dbReference>
<protein>
    <submittedName>
        <fullName evidence="3">Transposase</fullName>
    </submittedName>
</protein>
<dbReference type="Pfam" id="PF01609">
    <property type="entry name" value="DDE_Tnp_1"/>
    <property type="match status" value="1"/>
</dbReference>
<reference evidence="3 4" key="1">
    <citation type="submission" date="2023-07" db="EMBL/GenBank/DDBJ databases">
        <title>Functional and genomic diversity of the sorghum phyllosphere microbiome.</title>
        <authorList>
            <person name="Shade A."/>
        </authorList>
    </citation>
    <scope>NUCLEOTIDE SEQUENCE [LARGE SCALE GENOMIC DNA]</scope>
    <source>
        <strain evidence="3 4">SORGH_AS_0892</strain>
    </source>
</reference>
<gene>
    <name evidence="3" type="ORF">QE382_004142</name>
</gene>
<dbReference type="Proteomes" id="UP001244640">
    <property type="component" value="Unassembled WGS sequence"/>
</dbReference>
<feature type="domain" description="Transposase IS4-like" evidence="1">
    <location>
        <begin position="243"/>
        <end position="330"/>
    </location>
</feature>
<evidence type="ECO:0000259" key="2">
    <source>
        <dbReference type="Pfam" id="PF05598"/>
    </source>
</evidence>
<sequence length="336" mass="38612">MLFTQQKIQFSSYSGLYDMIVPKDNVLRKINDLIDFSFIHDELLENYCHTNGRNAESPIKMFKYLLLKTIYTVSDVDVVERSRYDMSFKYFLEMAPEEDVINPSSLTKFRKLRLKDMDLLNLLINKTVTIALEKGIIKSKSIIVDATHTYCRSNPYTALEVFRESSKLLRKAIYQIDEDYKEHLPDKNESGDLDQELAYCRELQRVLDQDQSISEIPAVKEKLNLLKETIEDTKEYYLLSKDDQARLGYKSVDSSYFGYKTHLAITEERIITAAVVTTGEKGDGPELPQLLEISRQNGMEVHTIIGDAAYSGKDNLRLAKEQDIDIIAKLNPAVSC</sequence>
<dbReference type="PANTHER" id="PTHR35604:SF2">
    <property type="entry name" value="TRANSPOSASE INSH FOR INSERTION SEQUENCE ELEMENT IS5A-RELATED"/>
    <property type="match status" value="1"/>
</dbReference>
<organism evidence="3 4">
    <name type="scientific">Sphingobacterium zeae</name>
    <dbReference type="NCBI Taxonomy" id="1776859"/>
    <lineage>
        <taxon>Bacteria</taxon>
        <taxon>Pseudomonadati</taxon>
        <taxon>Bacteroidota</taxon>
        <taxon>Sphingobacteriia</taxon>
        <taxon>Sphingobacteriales</taxon>
        <taxon>Sphingobacteriaceae</taxon>
        <taxon>Sphingobacterium</taxon>
    </lineage>
</organism>
<dbReference type="InterPro" id="IPR008490">
    <property type="entry name" value="Transposase_InsH_N"/>
</dbReference>
<dbReference type="Pfam" id="PF05598">
    <property type="entry name" value="DUF772"/>
    <property type="match status" value="1"/>
</dbReference>
<feature type="domain" description="Transposase InsH N-terminal" evidence="2">
    <location>
        <begin position="18"/>
        <end position="111"/>
    </location>
</feature>